<dbReference type="GO" id="GO:0008657">
    <property type="term" value="F:DNA topoisomerase type II (double strand cut, ATP-hydrolyzing) inhibitor activity"/>
    <property type="evidence" value="ECO:0007669"/>
    <property type="project" value="InterPro"/>
</dbReference>
<name>A0A4V2JCE5_9RHOB</name>
<dbReference type="InterPro" id="IPR002712">
    <property type="entry name" value="CcdB"/>
</dbReference>
<evidence type="ECO:0000256" key="3">
    <source>
        <dbReference type="ARBA" id="ARBA00022491"/>
    </source>
</evidence>
<sequence>MQFHVYRIARDRLVIDLQSDIPTLPIWVVAPLFPENSDLKALSILEPIIAIEGQRSALHVGELAAVPASILRGDPVADVRAHDYAIRQALDMIFSGVR</sequence>
<dbReference type="AlphaFoldDB" id="A0A4V2JCE5"/>
<dbReference type="GO" id="GO:0006276">
    <property type="term" value="P:plasmid maintenance"/>
    <property type="evidence" value="ECO:0007669"/>
    <property type="project" value="InterPro"/>
</dbReference>
<evidence type="ECO:0000313" key="8">
    <source>
        <dbReference type="EMBL" id="TBN41172.1"/>
    </source>
</evidence>
<dbReference type="Proteomes" id="UP000293520">
    <property type="component" value="Unassembled WGS sequence"/>
</dbReference>
<comment type="caution">
    <text evidence="8">The sequence shown here is derived from an EMBL/GenBank/DDBJ whole genome shotgun (WGS) entry which is preliminary data.</text>
</comment>
<proteinExistence type="inferred from homology"/>
<evidence type="ECO:0000256" key="7">
    <source>
        <dbReference type="ARBA" id="ARBA00033135"/>
    </source>
</evidence>
<evidence type="ECO:0000256" key="5">
    <source>
        <dbReference type="ARBA" id="ARBA00023163"/>
    </source>
</evidence>
<dbReference type="OrthoDB" id="9813510at2"/>
<dbReference type="SUPFAM" id="SSF50118">
    <property type="entry name" value="Cell growth inhibitor/plasmid maintenance toxic component"/>
    <property type="match status" value="1"/>
</dbReference>
<evidence type="ECO:0000256" key="2">
    <source>
        <dbReference type="ARBA" id="ARBA00015075"/>
    </source>
</evidence>
<keyword evidence="4" id="KW-0805">Transcription regulation</keyword>
<evidence type="ECO:0000313" key="9">
    <source>
        <dbReference type="Proteomes" id="UP000293520"/>
    </source>
</evidence>
<accession>A0A4V2JCE5</accession>
<dbReference type="Pfam" id="PF01845">
    <property type="entry name" value="CcdB"/>
    <property type="match status" value="1"/>
</dbReference>
<organism evidence="8 9">
    <name type="scientific">Paracoccus subflavus</name>
    <dbReference type="NCBI Taxonomy" id="2528244"/>
    <lineage>
        <taxon>Bacteria</taxon>
        <taxon>Pseudomonadati</taxon>
        <taxon>Pseudomonadota</taxon>
        <taxon>Alphaproteobacteria</taxon>
        <taxon>Rhodobacterales</taxon>
        <taxon>Paracoccaceae</taxon>
        <taxon>Paracoccus</taxon>
    </lineage>
</organism>
<protein>
    <recommendedName>
        <fullName evidence="2">Toxin CcdB</fullName>
    </recommendedName>
    <alternativeName>
        <fullName evidence="7">Cytotoxic protein CcdB</fullName>
    </alternativeName>
    <alternativeName>
        <fullName evidence="6">Protein LetD</fullName>
    </alternativeName>
</protein>
<gene>
    <name evidence="8" type="ORF">EYE42_07275</name>
</gene>
<reference evidence="8 9" key="1">
    <citation type="submission" date="2019-02" db="EMBL/GenBank/DDBJ databases">
        <title>Paracoccus subflavus sp. nov., isolated from marine sediment of the Pacific Ocean.</title>
        <authorList>
            <person name="Zhang G."/>
        </authorList>
    </citation>
    <scope>NUCLEOTIDE SEQUENCE [LARGE SCALE GENOMIC DNA]</scope>
    <source>
        <strain evidence="8 9">GY0581</strain>
    </source>
</reference>
<evidence type="ECO:0000256" key="1">
    <source>
        <dbReference type="ARBA" id="ARBA00005230"/>
    </source>
</evidence>
<dbReference type="Gene3D" id="2.30.30.110">
    <property type="match status" value="1"/>
</dbReference>
<dbReference type="EMBL" id="SISK01000004">
    <property type="protein sequence ID" value="TBN41172.1"/>
    <property type="molecule type" value="Genomic_DNA"/>
</dbReference>
<evidence type="ECO:0000256" key="6">
    <source>
        <dbReference type="ARBA" id="ARBA00029628"/>
    </source>
</evidence>
<keyword evidence="5" id="KW-0804">Transcription</keyword>
<dbReference type="RefSeq" id="WP_130990652.1">
    <property type="nucleotide sequence ID" value="NZ_SISK01000004.1"/>
</dbReference>
<comment type="similarity">
    <text evidence="1">Belongs to the CcdB toxin family.</text>
</comment>
<keyword evidence="9" id="KW-1185">Reference proteome</keyword>
<dbReference type="InterPro" id="IPR011067">
    <property type="entry name" value="Plasmid_toxin/cell-grow_inhib"/>
</dbReference>
<keyword evidence="3" id="KW-0678">Repressor</keyword>
<evidence type="ECO:0000256" key="4">
    <source>
        <dbReference type="ARBA" id="ARBA00023015"/>
    </source>
</evidence>